<sequence>MRLRFLAVLMVFPALVVAKEPDLLCAGRYALAQEMLDSAYGKYGTLYSGGNGVHSSDNVGATLDLYRLWSGRPDQKFRDTNSADGIRYWEDIETRATHLPELLAIARATEPSGYFGPSAVYRGTGRDWIEKAYRDVFPLASSTGLLEISDFERQTVAAFYDVISLPSPPGWWLDDTSALYSPQTRATIARWSEDDFLVDWLQGIASASDDPDDVISYVLPGPTISEMEIREKLLRHYLAIFQNTGNLAAAVAAVHFETPGAKPALPFREWEDAVINCAASDAVYAAYAVAVFEQRFQDWNDGSEWMDRLYRLPPVMRDVAIAREALRVFAGEFHLGDRMELYRRGDAWSRFDQLASITQNEALRSWLNVGQTYLSDSIEQVIAANADGPLDPRTLRGLSLLSSRDLYKFAKNFEGDNDVLFDIYRVAYLRAVALRDADLARIIGKEIIIRMPELSKRFSGFDEGAASSIELARFALSLPDTRPYLIKRDESYLFQRDVGIGLREQSLYTSDLPIEYRMGGILQRDVEAWMMLPSGWQRAYRGMRGYTLGSLERGIRRGLAEDFPNLSIVAYPPQGPGREGVPFGKLVAIPELLRFGPENGLVQILSEDVIRWAETAPTTWSIWRWSSYEEMADALAKIVALNKHRNVGEVDGVFPGKRAFDLLHQRFAFTVAARKTKYWHLCEHERCER</sequence>
<organism evidence="2 3">
    <name type="scientific">Neogemmobacter tilapiae</name>
    <dbReference type="NCBI Taxonomy" id="875041"/>
    <lineage>
        <taxon>Bacteria</taxon>
        <taxon>Pseudomonadati</taxon>
        <taxon>Pseudomonadota</taxon>
        <taxon>Alphaproteobacteria</taxon>
        <taxon>Rhodobacterales</taxon>
        <taxon>Paracoccaceae</taxon>
        <taxon>Neogemmobacter</taxon>
    </lineage>
</organism>
<reference evidence="2" key="2">
    <citation type="submission" date="2020-09" db="EMBL/GenBank/DDBJ databases">
        <authorList>
            <person name="Sun Q."/>
            <person name="Kim S."/>
        </authorList>
    </citation>
    <scope>NUCLEOTIDE SEQUENCE</scope>
    <source>
        <strain evidence="2">KCTC 23310</strain>
    </source>
</reference>
<feature type="signal peptide" evidence="1">
    <location>
        <begin position="1"/>
        <end position="18"/>
    </location>
</feature>
<protein>
    <recommendedName>
        <fullName evidence="4">DUF4034 domain-containing protein</fullName>
    </recommendedName>
</protein>
<comment type="caution">
    <text evidence="2">The sequence shown here is derived from an EMBL/GenBank/DDBJ whole genome shotgun (WGS) entry which is preliminary data.</text>
</comment>
<dbReference type="Proteomes" id="UP000638981">
    <property type="component" value="Unassembled WGS sequence"/>
</dbReference>
<dbReference type="RefSeq" id="WP_189409384.1">
    <property type="nucleotide sequence ID" value="NZ_BMYJ01000001.1"/>
</dbReference>
<feature type="chain" id="PRO_5037823953" description="DUF4034 domain-containing protein" evidence="1">
    <location>
        <begin position="19"/>
        <end position="689"/>
    </location>
</feature>
<evidence type="ECO:0000313" key="2">
    <source>
        <dbReference type="EMBL" id="GHC43520.1"/>
    </source>
</evidence>
<keyword evidence="3" id="KW-1185">Reference proteome</keyword>
<keyword evidence="1" id="KW-0732">Signal</keyword>
<evidence type="ECO:0000313" key="3">
    <source>
        <dbReference type="Proteomes" id="UP000638981"/>
    </source>
</evidence>
<dbReference type="AlphaFoldDB" id="A0A918TDG5"/>
<evidence type="ECO:0000256" key="1">
    <source>
        <dbReference type="SAM" id="SignalP"/>
    </source>
</evidence>
<dbReference type="EMBL" id="BMYJ01000001">
    <property type="protein sequence ID" value="GHC43520.1"/>
    <property type="molecule type" value="Genomic_DNA"/>
</dbReference>
<evidence type="ECO:0008006" key="4">
    <source>
        <dbReference type="Google" id="ProtNLM"/>
    </source>
</evidence>
<proteinExistence type="predicted"/>
<accession>A0A918TDG5</accession>
<gene>
    <name evidence="2" type="ORF">GCM10007315_00650</name>
</gene>
<name>A0A918TDG5_9RHOB</name>
<reference evidence="2" key="1">
    <citation type="journal article" date="2014" name="Int. J. Syst. Evol. Microbiol.">
        <title>Complete genome sequence of Corynebacterium casei LMG S-19264T (=DSM 44701T), isolated from a smear-ripened cheese.</title>
        <authorList>
            <consortium name="US DOE Joint Genome Institute (JGI-PGF)"/>
            <person name="Walter F."/>
            <person name="Albersmeier A."/>
            <person name="Kalinowski J."/>
            <person name="Ruckert C."/>
        </authorList>
    </citation>
    <scope>NUCLEOTIDE SEQUENCE</scope>
    <source>
        <strain evidence="2">KCTC 23310</strain>
    </source>
</reference>